<evidence type="ECO:0000313" key="1">
    <source>
        <dbReference type="EMBL" id="KAJ6643488.1"/>
    </source>
</evidence>
<gene>
    <name evidence="1" type="ORF">Bhyg_08450</name>
</gene>
<protein>
    <submittedName>
        <fullName evidence="1">Uncharacterized protein</fullName>
    </submittedName>
</protein>
<comment type="caution">
    <text evidence="1">The sequence shown here is derived from an EMBL/GenBank/DDBJ whole genome shotgun (WGS) entry which is preliminary data.</text>
</comment>
<name>A0A9Q0N4M6_9DIPT</name>
<proteinExistence type="predicted"/>
<sequence>MEVNAATSWTQWSQMLKKEAVEAIGYQGPNDHKTWFRITTLISTNQQLVT</sequence>
<evidence type="ECO:0000313" key="2">
    <source>
        <dbReference type="Proteomes" id="UP001151699"/>
    </source>
</evidence>
<dbReference type="EMBL" id="WJQU01000002">
    <property type="protein sequence ID" value="KAJ6643488.1"/>
    <property type="molecule type" value="Genomic_DNA"/>
</dbReference>
<organism evidence="1 2">
    <name type="scientific">Pseudolycoriella hygida</name>
    <dbReference type="NCBI Taxonomy" id="35572"/>
    <lineage>
        <taxon>Eukaryota</taxon>
        <taxon>Metazoa</taxon>
        <taxon>Ecdysozoa</taxon>
        <taxon>Arthropoda</taxon>
        <taxon>Hexapoda</taxon>
        <taxon>Insecta</taxon>
        <taxon>Pterygota</taxon>
        <taxon>Neoptera</taxon>
        <taxon>Endopterygota</taxon>
        <taxon>Diptera</taxon>
        <taxon>Nematocera</taxon>
        <taxon>Sciaroidea</taxon>
        <taxon>Sciaridae</taxon>
        <taxon>Pseudolycoriella</taxon>
    </lineage>
</organism>
<reference evidence="1" key="1">
    <citation type="submission" date="2022-07" db="EMBL/GenBank/DDBJ databases">
        <authorList>
            <person name="Trinca V."/>
            <person name="Uliana J.V.C."/>
            <person name="Torres T.T."/>
            <person name="Ward R.J."/>
            <person name="Monesi N."/>
        </authorList>
    </citation>
    <scope>NUCLEOTIDE SEQUENCE</scope>
    <source>
        <strain evidence="1">HSMRA1968</strain>
        <tissue evidence="1">Whole embryos</tissue>
    </source>
</reference>
<dbReference type="AlphaFoldDB" id="A0A9Q0N4M6"/>
<keyword evidence="2" id="KW-1185">Reference proteome</keyword>
<dbReference type="Proteomes" id="UP001151699">
    <property type="component" value="Chromosome B"/>
</dbReference>
<accession>A0A9Q0N4M6</accession>